<evidence type="ECO:0000313" key="5">
    <source>
        <dbReference type="Proteomes" id="UP000201838"/>
    </source>
</evidence>
<dbReference type="Proteomes" id="UP000201838">
    <property type="component" value="Unassembled WGS sequence"/>
</dbReference>
<accession>A0A238J4C3</accession>
<dbReference type="PANTHER" id="PTHR12110">
    <property type="entry name" value="HYDROXYPYRUVATE ISOMERASE"/>
    <property type="match status" value="1"/>
</dbReference>
<sequence length="628" mass="68398">MTRLCIATTSVPGDLPGKLDRIAAAGFESVEIHEPDLTGFAGTAKDIGTCAKSLGLCVDVLQPFHDFEGLADDARKAAFARLDRKLELMKELGATTLLVGTTTHKDSAPDNELLCQDLSELADRAGKADCRVALLALPWARHTKTELDAFALVEAVDSPHLGLGLNSFFSLADGSQAARLRDIPGDRVFHVQLSDAPALDFDISHLKSHFGLLPGQGGLNLASFVRVVSRAGYDGPWSLARVSASAADSRETYARDGYRALVSLLDEVAHTEPAVALPLPDLPERVHATGIEFVEFAVDQSAKTELTTTLSAMAFRKERSHKSKSVELWRQGAVNIVINSEEKGFAAEARHNHGACVCEMGLRVKDATQTVRRALMLGAPEFSQPVGSGELNIPAIKGVGGSVVHFIDEKSDLHRVWDIEFDPVPRAHAPQPAGLRRIDHVAQTMPYQEMQSWLTYYLSTFVMEKADIIDVIDPSGLIQSQAISSPEGEVRLNLNGAGERQTFAGAFLEKGFGAGVQHIAFSSDDIFETSAQLEAAGFARLKVPANYYDDLGVRFDLRAELLNAMRAGNILYDRDDRAEYFQIYSTAFWGGFFFEIVERRGGYGGYGARNAPIRLSAQIQHLKESSKQ</sequence>
<name>A0A238J4C3_9RHOB</name>
<dbReference type="InterPro" id="IPR041736">
    <property type="entry name" value="4OHPhenylPyrv_dOase_N"/>
</dbReference>
<dbReference type="InterPro" id="IPR036237">
    <property type="entry name" value="Xyl_isomerase-like_sf"/>
</dbReference>
<keyword evidence="4" id="KW-0560">Oxidoreductase</keyword>
<dbReference type="Pfam" id="PF01261">
    <property type="entry name" value="AP_endonuc_2"/>
    <property type="match status" value="1"/>
</dbReference>
<evidence type="ECO:0000259" key="3">
    <source>
        <dbReference type="PROSITE" id="PS51819"/>
    </source>
</evidence>
<dbReference type="InterPro" id="IPR013022">
    <property type="entry name" value="Xyl_isomerase-like_TIM-brl"/>
</dbReference>
<dbReference type="CDD" id="cd08342">
    <property type="entry name" value="HPPD_N_like"/>
    <property type="match status" value="1"/>
</dbReference>
<comment type="cofactor">
    <cofactor evidence="2">
        <name>a divalent metal cation</name>
        <dbReference type="ChEBI" id="CHEBI:60240"/>
    </cofactor>
</comment>
<dbReference type="EC" id="4.2.1.118" evidence="2"/>
<keyword evidence="4" id="KW-0670">Pyruvate</keyword>
<dbReference type="AlphaFoldDB" id="A0A238J4C3"/>
<dbReference type="Gene3D" id="3.10.180.10">
    <property type="entry name" value="2,3-Dihydroxybiphenyl 1,2-Dioxygenase, domain 1"/>
    <property type="match status" value="2"/>
</dbReference>
<dbReference type="InterPro" id="IPR029068">
    <property type="entry name" value="Glyas_Bleomycin-R_OHBP_Dase"/>
</dbReference>
<evidence type="ECO:0000256" key="2">
    <source>
        <dbReference type="HAMAP-Rule" id="MF_02238"/>
    </source>
</evidence>
<dbReference type="InterPro" id="IPR043700">
    <property type="entry name" value="DSD"/>
</dbReference>
<dbReference type="Pfam" id="PF00903">
    <property type="entry name" value="Glyoxalase"/>
    <property type="match status" value="1"/>
</dbReference>
<dbReference type="OrthoDB" id="9780241at2"/>
<feature type="binding site" evidence="2">
    <location>
        <position position="518"/>
    </location>
    <ligand>
        <name>Mg(2+)</name>
        <dbReference type="ChEBI" id="CHEBI:18420"/>
    </ligand>
</feature>
<comment type="similarity">
    <text evidence="2">Belongs to the bacterial two-domain DSD family.</text>
</comment>
<keyword evidence="1 2" id="KW-0479">Metal-binding</keyword>
<dbReference type="PANTHER" id="PTHR12110:SF21">
    <property type="entry name" value="XYLOSE ISOMERASE-LIKE TIM BARREL DOMAIN-CONTAINING PROTEIN"/>
    <property type="match status" value="1"/>
</dbReference>
<dbReference type="SUPFAM" id="SSF51658">
    <property type="entry name" value="Xylose isomerase-like"/>
    <property type="match status" value="1"/>
</dbReference>
<dbReference type="RefSeq" id="WP_093975660.1">
    <property type="nucleotide sequence ID" value="NZ_FXXQ01000017.1"/>
</dbReference>
<protein>
    <recommendedName>
        <fullName evidence="2">3-dehydroshikimate dehydratase</fullName>
        <shortName evidence="2">DSD</shortName>
        <ecNumber evidence="2">4.2.1.118</ecNumber>
    </recommendedName>
</protein>
<dbReference type="GO" id="GO:0046565">
    <property type="term" value="F:3-dehydroshikimate dehydratase activity"/>
    <property type="evidence" value="ECO:0007669"/>
    <property type="project" value="UniProtKB-UniRule"/>
</dbReference>
<comment type="caution">
    <text evidence="2">Lacks conserved residue(s) required for the propagation of feature annotation.</text>
</comment>
<reference evidence="4 5" key="1">
    <citation type="submission" date="2017-05" db="EMBL/GenBank/DDBJ databases">
        <authorList>
            <person name="Song R."/>
            <person name="Chenine A.L."/>
            <person name="Ruprecht R.M."/>
        </authorList>
    </citation>
    <scope>NUCLEOTIDE SEQUENCE [LARGE SCALE GENOMIC DNA]</scope>
    <source>
        <strain evidence="4 5">CECT 8489</strain>
    </source>
</reference>
<keyword evidence="4" id="KW-0223">Dioxygenase</keyword>
<dbReference type="Pfam" id="PF14696">
    <property type="entry name" value="Glyoxalase_5"/>
    <property type="match status" value="1"/>
</dbReference>
<dbReference type="Gene3D" id="3.20.20.150">
    <property type="entry name" value="Divalent-metal-dependent TIM barrel enzymes"/>
    <property type="match status" value="1"/>
</dbReference>
<dbReference type="GO" id="GO:0046872">
    <property type="term" value="F:metal ion binding"/>
    <property type="evidence" value="ECO:0007669"/>
    <property type="project" value="UniProtKB-UniRule"/>
</dbReference>
<evidence type="ECO:0000313" key="4">
    <source>
        <dbReference type="EMBL" id="SMX25467.1"/>
    </source>
</evidence>
<feature type="domain" description="VOC" evidence="3">
    <location>
        <begin position="290"/>
        <end position="409"/>
    </location>
</feature>
<comment type="pathway">
    <text evidence="2">Aromatic compound metabolism; 3,4-dihydroxybenzoate biosynthesis.</text>
</comment>
<proteinExistence type="inferred from homology"/>
<evidence type="ECO:0000256" key="1">
    <source>
        <dbReference type="ARBA" id="ARBA00022723"/>
    </source>
</evidence>
<dbReference type="HAMAP" id="MF_02238">
    <property type="entry name" value="DSD"/>
    <property type="match status" value="1"/>
</dbReference>
<organism evidence="4 5">
    <name type="scientific">Boseongicola aestuarii</name>
    <dbReference type="NCBI Taxonomy" id="1470561"/>
    <lineage>
        <taxon>Bacteria</taxon>
        <taxon>Pseudomonadati</taxon>
        <taxon>Pseudomonadota</taxon>
        <taxon>Alphaproteobacteria</taxon>
        <taxon>Rhodobacterales</taxon>
        <taxon>Paracoccaceae</taxon>
        <taxon>Boseongicola</taxon>
    </lineage>
</organism>
<dbReference type="GO" id="GO:0051213">
    <property type="term" value="F:dioxygenase activity"/>
    <property type="evidence" value="ECO:0007669"/>
    <property type="project" value="UniProtKB-KW"/>
</dbReference>
<feature type="binding site" evidence="2">
    <location>
        <position position="440"/>
    </location>
    <ligand>
        <name>Mg(2+)</name>
        <dbReference type="ChEBI" id="CHEBI:18420"/>
    </ligand>
</feature>
<feature type="domain" description="VOC" evidence="3">
    <location>
        <begin position="437"/>
        <end position="586"/>
    </location>
</feature>
<keyword evidence="2" id="KW-0456">Lyase</keyword>
<keyword evidence="5" id="KW-1185">Reference proteome</keyword>
<dbReference type="SUPFAM" id="SSF54593">
    <property type="entry name" value="Glyoxalase/Bleomycin resistance protein/Dihydroxybiphenyl dioxygenase"/>
    <property type="match status" value="1"/>
</dbReference>
<comment type="catalytic activity">
    <reaction evidence="2">
        <text>3-dehydroshikimate = 3,4-dihydroxybenzoate + H2O</text>
        <dbReference type="Rhea" id="RHEA:24848"/>
        <dbReference type="ChEBI" id="CHEBI:15377"/>
        <dbReference type="ChEBI" id="CHEBI:16630"/>
        <dbReference type="ChEBI" id="CHEBI:36241"/>
        <dbReference type="EC" id="4.2.1.118"/>
    </reaction>
</comment>
<gene>
    <name evidence="4" type="primary">hpd_2</name>
    <name evidence="4" type="ORF">BOA8489_03610</name>
</gene>
<feature type="binding site" evidence="2">
    <location>
        <position position="595"/>
    </location>
    <ligand>
        <name>Mg(2+)</name>
        <dbReference type="ChEBI" id="CHEBI:18420"/>
    </ligand>
</feature>
<dbReference type="InterPro" id="IPR050312">
    <property type="entry name" value="IolE/XylAMocC-like"/>
</dbReference>
<dbReference type="InterPro" id="IPR037523">
    <property type="entry name" value="VOC_core"/>
</dbReference>
<dbReference type="EMBL" id="FXXQ01000017">
    <property type="protein sequence ID" value="SMX25467.1"/>
    <property type="molecule type" value="Genomic_DNA"/>
</dbReference>
<dbReference type="GO" id="GO:0046279">
    <property type="term" value="P:3,4-dihydroxybenzoate biosynthetic process"/>
    <property type="evidence" value="ECO:0007669"/>
    <property type="project" value="UniProtKB-UniRule"/>
</dbReference>
<dbReference type="InterPro" id="IPR004360">
    <property type="entry name" value="Glyas_Fos-R_dOase_dom"/>
</dbReference>
<dbReference type="PROSITE" id="PS51819">
    <property type="entry name" value="VOC"/>
    <property type="match status" value="2"/>
</dbReference>
<comment type="function">
    <text evidence="2">Catalyzes the conversion of 3-dehydroshikimate to protocatechuate (3,4-dihydroxybenzoate), a common intermediate of quinate and shikimate degradation pathways.</text>
</comment>
<dbReference type="UniPathway" id="UPA00088"/>